<feature type="compositionally biased region" description="Polar residues" evidence="1">
    <location>
        <begin position="52"/>
        <end position="67"/>
    </location>
</feature>
<proteinExistence type="predicted"/>
<organism evidence="2 3">
    <name type="scientific">Guyanagaster necrorhizus</name>
    <dbReference type="NCBI Taxonomy" id="856835"/>
    <lineage>
        <taxon>Eukaryota</taxon>
        <taxon>Fungi</taxon>
        <taxon>Dikarya</taxon>
        <taxon>Basidiomycota</taxon>
        <taxon>Agaricomycotina</taxon>
        <taxon>Agaricomycetes</taxon>
        <taxon>Agaricomycetidae</taxon>
        <taxon>Agaricales</taxon>
        <taxon>Marasmiineae</taxon>
        <taxon>Physalacriaceae</taxon>
        <taxon>Guyanagaster</taxon>
    </lineage>
</organism>
<feature type="region of interest" description="Disordered" evidence="1">
    <location>
        <begin position="51"/>
        <end position="101"/>
    </location>
</feature>
<protein>
    <submittedName>
        <fullName evidence="2">Uncharacterized protein</fullName>
    </submittedName>
</protein>
<dbReference type="Proteomes" id="UP000812287">
    <property type="component" value="Unassembled WGS sequence"/>
</dbReference>
<dbReference type="AlphaFoldDB" id="A0A9P7VMX3"/>
<dbReference type="GeneID" id="66099819"/>
<evidence type="ECO:0000313" key="2">
    <source>
        <dbReference type="EMBL" id="KAG7443485.1"/>
    </source>
</evidence>
<keyword evidence="3" id="KW-1185">Reference proteome</keyword>
<reference evidence="2" key="1">
    <citation type="submission" date="2020-11" db="EMBL/GenBank/DDBJ databases">
        <title>Adaptations for nitrogen fixation in a non-lichenized fungal sporocarp promotes dispersal by wood-feeding termites.</title>
        <authorList>
            <consortium name="DOE Joint Genome Institute"/>
            <person name="Koch R.A."/>
            <person name="Yoon G."/>
            <person name="Arayal U."/>
            <person name="Lail K."/>
            <person name="Amirebrahimi M."/>
            <person name="Labutti K."/>
            <person name="Lipzen A."/>
            <person name="Riley R."/>
            <person name="Barry K."/>
            <person name="Henrissat B."/>
            <person name="Grigoriev I.V."/>
            <person name="Herr J.R."/>
            <person name="Aime M.C."/>
        </authorList>
    </citation>
    <scope>NUCLEOTIDE SEQUENCE</scope>
    <source>
        <strain evidence="2">MCA 3950</strain>
    </source>
</reference>
<gene>
    <name evidence="2" type="ORF">BT62DRAFT_1009299</name>
</gene>
<comment type="caution">
    <text evidence="2">The sequence shown here is derived from an EMBL/GenBank/DDBJ whole genome shotgun (WGS) entry which is preliminary data.</text>
</comment>
<feature type="compositionally biased region" description="Pro residues" evidence="1">
    <location>
        <begin position="76"/>
        <end position="88"/>
    </location>
</feature>
<evidence type="ECO:0000313" key="3">
    <source>
        <dbReference type="Proteomes" id="UP000812287"/>
    </source>
</evidence>
<name>A0A9P7VMX3_9AGAR</name>
<dbReference type="OrthoDB" id="2936038at2759"/>
<dbReference type="EMBL" id="MU250545">
    <property type="protein sequence ID" value="KAG7443485.1"/>
    <property type="molecule type" value="Genomic_DNA"/>
</dbReference>
<sequence>MLCFPFLGADHLIVSTLFALTRRDFSLHPNDIHRHIIIIALLNLPPGRLSKPHTTPALNRTPSSPQNDAKRSTSCPPSPSSPPSPTAMPPRDTSKARDDYGLALYGPPRTEAEAITYTWAIDPRTAPALTTGAYRMETPGWYVGLDSPMTFFENTPAPTLDEEQAWM</sequence>
<dbReference type="RefSeq" id="XP_043036985.1">
    <property type="nucleotide sequence ID" value="XM_043177532.1"/>
</dbReference>
<evidence type="ECO:0000256" key="1">
    <source>
        <dbReference type="SAM" id="MobiDB-lite"/>
    </source>
</evidence>
<accession>A0A9P7VMX3</accession>